<organism evidence="3 4">
    <name type="scientific">Parapedobacter defluvii</name>
    <dbReference type="NCBI Taxonomy" id="2045106"/>
    <lineage>
        <taxon>Bacteria</taxon>
        <taxon>Pseudomonadati</taxon>
        <taxon>Bacteroidota</taxon>
        <taxon>Sphingobacteriia</taxon>
        <taxon>Sphingobacteriales</taxon>
        <taxon>Sphingobacteriaceae</taxon>
        <taxon>Parapedobacter</taxon>
    </lineage>
</organism>
<dbReference type="EMBL" id="BMIK01000013">
    <property type="protein sequence ID" value="GGC38691.1"/>
    <property type="molecule type" value="Genomic_DNA"/>
</dbReference>
<dbReference type="Gene3D" id="3.30.360.10">
    <property type="entry name" value="Dihydrodipicolinate Reductase, domain 2"/>
    <property type="match status" value="1"/>
</dbReference>
<keyword evidence="4" id="KW-1185">Reference proteome</keyword>
<comment type="caution">
    <text evidence="3">The sequence shown here is derived from an EMBL/GenBank/DDBJ whole genome shotgun (WGS) entry which is preliminary data.</text>
</comment>
<dbReference type="Proteomes" id="UP000597338">
    <property type="component" value="Unassembled WGS sequence"/>
</dbReference>
<proteinExistence type="predicted"/>
<dbReference type="InterPro" id="IPR000683">
    <property type="entry name" value="Gfo/Idh/MocA-like_OxRdtase_N"/>
</dbReference>
<dbReference type="SUPFAM" id="SSF55347">
    <property type="entry name" value="Glyceraldehyde-3-phosphate dehydrogenase-like, C-terminal domain"/>
    <property type="match status" value="1"/>
</dbReference>
<dbReference type="Pfam" id="PF22725">
    <property type="entry name" value="GFO_IDH_MocA_C3"/>
    <property type="match status" value="1"/>
</dbReference>
<evidence type="ECO:0000259" key="2">
    <source>
        <dbReference type="Pfam" id="PF22725"/>
    </source>
</evidence>
<sequence>MEKRHFGFGIVGAGMIARFHAKAIAEIANARLIGIYSINNPKSAAFASEHHCTAYDTLEAMLAVPEIDVVCICTPSGIHLEPALKSIEAGKHCLIEKPLEITVERCNAIIDAARRAGVKVGVIFPSRFYEASRQLITSINGNRFGDLVLGSAYVKWHRSEAYYASGRWRGTWEYDGGGALMNQGIHSVDLLQWYMGPVESVQAVAANVRHKNIEVEDTIVATLNFKNGALGTLECTTAVFPGTLKRIEIMGTEGTAILEEDHLIKWQFQQESPVDEQIKNSIKEVTPSAGGASNPADISFVGHQRQLEDMIRAIETGDEPFINGEEGRKSVEIVRAIYESARSGNRVKLIS</sequence>
<protein>
    <submittedName>
        <fullName evidence="3">Oxidoreductase</fullName>
    </submittedName>
</protein>
<dbReference type="SUPFAM" id="SSF51735">
    <property type="entry name" value="NAD(P)-binding Rossmann-fold domains"/>
    <property type="match status" value="1"/>
</dbReference>
<dbReference type="InterPro" id="IPR036291">
    <property type="entry name" value="NAD(P)-bd_dom_sf"/>
</dbReference>
<dbReference type="Pfam" id="PF01408">
    <property type="entry name" value="GFO_IDH_MocA"/>
    <property type="match status" value="1"/>
</dbReference>
<feature type="domain" description="Gfo/Idh/MocA-like oxidoreductase N-terminal" evidence="1">
    <location>
        <begin position="6"/>
        <end position="123"/>
    </location>
</feature>
<gene>
    <name evidence="3" type="ORF">GCM10011386_33530</name>
</gene>
<dbReference type="Gene3D" id="3.40.50.720">
    <property type="entry name" value="NAD(P)-binding Rossmann-like Domain"/>
    <property type="match status" value="1"/>
</dbReference>
<evidence type="ECO:0000313" key="4">
    <source>
        <dbReference type="Proteomes" id="UP000597338"/>
    </source>
</evidence>
<dbReference type="InterPro" id="IPR052515">
    <property type="entry name" value="Gfo/Idh/MocA_Oxidoreductase"/>
</dbReference>
<feature type="domain" description="GFO/IDH/MocA-like oxidoreductase" evidence="2">
    <location>
        <begin position="138"/>
        <end position="256"/>
    </location>
</feature>
<evidence type="ECO:0000259" key="1">
    <source>
        <dbReference type="Pfam" id="PF01408"/>
    </source>
</evidence>
<dbReference type="PANTHER" id="PTHR43249">
    <property type="entry name" value="UDP-N-ACETYL-2-AMINO-2-DEOXY-D-GLUCURONATE OXIDASE"/>
    <property type="match status" value="1"/>
</dbReference>
<reference evidence="4" key="1">
    <citation type="journal article" date="2019" name="Int. J. Syst. Evol. Microbiol.">
        <title>The Global Catalogue of Microorganisms (GCM) 10K type strain sequencing project: providing services to taxonomists for standard genome sequencing and annotation.</title>
        <authorList>
            <consortium name="The Broad Institute Genomics Platform"/>
            <consortium name="The Broad Institute Genome Sequencing Center for Infectious Disease"/>
            <person name="Wu L."/>
            <person name="Ma J."/>
        </authorList>
    </citation>
    <scope>NUCLEOTIDE SEQUENCE [LARGE SCALE GENOMIC DNA]</scope>
    <source>
        <strain evidence="4">CGMCC 1.15342</strain>
    </source>
</reference>
<name>A0ABQ1MCS5_9SPHI</name>
<dbReference type="PANTHER" id="PTHR43249:SF1">
    <property type="entry name" value="D-GLUCOSIDE 3-DEHYDROGENASE"/>
    <property type="match status" value="1"/>
</dbReference>
<accession>A0ABQ1MCS5</accession>
<evidence type="ECO:0000313" key="3">
    <source>
        <dbReference type="EMBL" id="GGC38691.1"/>
    </source>
</evidence>
<dbReference type="InterPro" id="IPR055170">
    <property type="entry name" value="GFO_IDH_MocA-like_dom"/>
</dbReference>
<dbReference type="RefSeq" id="WP_188752610.1">
    <property type="nucleotide sequence ID" value="NZ_BMIK01000013.1"/>
</dbReference>